<dbReference type="PANTHER" id="PTHR46796">
    <property type="entry name" value="HTH-TYPE TRANSCRIPTIONAL ACTIVATOR RHAS-RELATED"/>
    <property type="match status" value="1"/>
</dbReference>
<dbReference type="Pfam" id="PF12833">
    <property type="entry name" value="HTH_18"/>
    <property type="match status" value="1"/>
</dbReference>
<proteinExistence type="predicted"/>
<evidence type="ECO:0000259" key="4">
    <source>
        <dbReference type="PROSITE" id="PS01124"/>
    </source>
</evidence>
<dbReference type="RefSeq" id="WP_187783830.1">
    <property type="nucleotide sequence ID" value="NZ_JACTVA010000009.1"/>
</dbReference>
<dbReference type="Gene3D" id="1.10.10.60">
    <property type="entry name" value="Homeodomain-like"/>
    <property type="match status" value="1"/>
</dbReference>
<dbReference type="InterPro" id="IPR009057">
    <property type="entry name" value="Homeodomain-like_sf"/>
</dbReference>
<sequence length="360" mass="39057">MPTESDDTAEPAAALSGRAAIGHPHVVLDLLPTPDGASFKAWQGHLTFACHAELLDPADAPAFHASTRLYALQPFLVSEATSSHDNWLVRTGEDVARTGVDHVNISLHVEGSYTGHCGSRPFLAMPGDVSFIDFGLPFGFRTSPYRTLAVTVPRSAMPAALQQRALHGHVPDARLPATRILAQLMRDVYAALPTLTLTQGIAATRSIVEFAVVAFGEDDRAREAATPADLDLFGRAQARIEQLLGDEELSAAALADALSVSRSALYRVFVAHDGVQAYIRERRLQRCYEIFNGDDRAGETIGSIAFSLGFRSEAHFSRTFKERFGLSPRELRAVGRRHGVDMLPPKTGGVAPDRLQRLGR</sequence>
<feature type="domain" description="HTH araC/xylS-type" evidence="4">
    <location>
        <begin position="234"/>
        <end position="334"/>
    </location>
</feature>
<protein>
    <submittedName>
        <fullName evidence="5">Helix-turn-helix domain-containing protein</fullName>
    </submittedName>
</protein>
<dbReference type="Pfam" id="PF14525">
    <property type="entry name" value="AraC_binding_2"/>
    <property type="match status" value="1"/>
</dbReference>
<keyword evidence="2" id="KW-0238">DNA-binding</keyword>
<evidence type="ECO:0000256" key="1">
    <source>
        <dbReference type="ARBA" id="ARBA00023015"/>
    </source>
</evidence>
<keyword evidence="3" id="KW-0804">Transcription</keyword>
<evidence type="ECO:0000256" key="2">
    <source>
        <dbReference type="ARBA" id="ARBA00023125"/>
    </source>
</evidence>
<evidence type="ECO:0000313" key="6">
    <source>
        <dbReference type="Proteomes" id="UP000626026"/>
    </source>
</evidence>
<reference evidence="5 6" key="1">
    <citation type="journal article" date="2013" name="Int. J. Syst. Evol. Microbiol.">
        <title>Roseomonas aerophila sp. nov., isolated from air.</title>
        <authorList>
            <person name="Kim S.J."/>
            <person name="Weon H.Y."/>
            <person name="Ahn J.H."/>
            <person name="Hong S.B."/>
            <person name="Seok S.J."/>
            <person name="Whang K.S."/>
            <person name="Kwon S.W."/>
        </authorList>
    </citation>
    <scope>NUCLEOTIDE SEQUENCE [LARGE SCALE GENOMIC DNA]</scope>
    <source>
        <strain evidence="5 6">NBRC 108923</strain>
    </source>
</reference>
<organism evidence="5 6">
    <name type="scientific">Teichococcus aerophilus</name>
    <dbReference type="NCBI Taxonomy" id="1224513"/>
    <lineage>
        <taxon>Bacteria</taxon>
        <taxon>Pseudomonadati</taxon>
        <taxon>Pseudomonadota</taxon>
        <taxon>Alphaproteobacteria</taxon>
        <taxon>Acetobacterales</taxon>
        <taxon>Roseomonadaceae</taxon>
        <taxon>Roseomonas</taxon>
    </lineage>
</organism>
<comment type="caution">
    <text evidence="5">The sequence shown here is derived from an EMBL/GenBank/DDBJ whole genome shotgun (WGS) entry which is preliminary data.</text>
</comment>
<keyword evidence="6" id="KW-1185">Reference proteome</keyword>
<dbReference type="SUPFAM" id="SSF46689">
    <property type="entry name" value="Homeodomain-like"/>
    <property type="match status" value="1"/>
</dbReference>
<dbReference type="PRINTS" id="PR00032">
    <property type="entry name" value="HTHARAC"/>
</dbReference>
<accession>A0ABR7RKI5</accession>
<dbReference type="PROSITE" id="PS01124">
    <property type="entry name" value="HTH_ARAC_FAMILY_2"/>
    <property type="match status" value="1"/>
</dbReference>
<evidence type="ECO:0000256" key="3">
    <source>
        <dbReference type="ARBA" id="ARBA00023163"/>
    </source>
</evidence>
<dbReference type="SMART" id="SM00342">
    <property type="entry name" value="HTH_ARAC"/>
    <property type="match status" value="1"/>
</dbReference>
<gene>
    <name evidence="5" type="ORF">IBL26_07360</name>
</gene>
<name>A0ABR7RKI5_9PROT</name>
<dbReference type="PANTHER" id="PTHR46796:SF6">
    <property type="entry name" value="ARAC SUBFAMILY"/>
    <property type="match status" value="1"/>
</dbReference>
<dbReference type="Proteomes" id="UP000626026">
    <property type="component" value="Unassembled WGS sequence"/>
</dbReference>
<dbReference type="InterPro" id="IPR050204">
    <property type="entry name" value="AraC_XylS_family_regulators"/>
</dbReference>
<dbReference type="InterPro" id="IPR035418">
    <property type="entry name" value="AraC-bd_2"/>
</dbReference>
<dbReference type="InterPro" id="IPR020449">
    <property type="entry name" value="Tscrpt_reg_AraC-type_HTH"/>
</dbReference>
<dbReference type="InterPro" id="IPR018060">
    <property type="entry name" value="HTH_AraC"/>
</dbReference>
<dbReference type="EMBL" id="JACTVA010000009">
    <property type="protein sequence ID" value="MBC9206652.1"/>
    <property type="molecule type" value="Genomic_DNA"/>
</dbReference>
<keyword evidence="1" id="KW-0805">Transcription regulation</keyword>
<evidence type="ECO:0000313" key="5">
    <source>
        <dbReference type="EMBL" id="MBC9206652.1"/>
    </source>
</evidence>